<accession>A0ABX2TIT8</accession>
<sequence>MIRHTAALLAFTVLTVAGQPAAAAEPLTVTRQPVEDLKAVFATVESVRQIKARARIGGTLSGLSVREGDRVAEGQVIATVGDPKLTLQIAALDARLRSLQAQETLAEAELGRARQLRASGTGSQQRLDDAVAALDVLRAQAAAMRADRAVVEQQMQEGDVLSPADGRVLQVPLLDGVVVMAGEAVATIAAESYVLRLRLPERHARFMRTGDPVLVGARGLAPTDAAQPPARGTIRRVYPELEQGQVVADAEVTGLGDYFVGERVRVLVATGTRDTVVVPADFLVRRLGVDLLRLADGREVPVQAGRPMPTLDGRPGGVEILSGLKPGDRIIRPGDAE</sequence>
<evidence type="ECO:0000259" key="4">
    <source>
        <dbReference type="Pfam" id="PF25917"/>
    </source>
</evidence>
<keyword evidence="6" id="KW-1185">Reference proteome</keyword>
<dbReference type="SUPFAM" id="SSF111369">
    <property type="entry name" value="HlyD-like secretion proteins"/>
    <property type="match status" value="1"/>
</dbReference>
<dbReference type="NCBIfam" id="TIGR01730">
    <property type="entry name" value="RND_mfp"/>
    <property type="match status" value="1"/>
</dbReference>
<dbReference type="Pfam" id="PF25917">
    <property type="entry name" value="BSH_RND"/>
    <property type="match status" value="1"/>
</dbReference>
<evidence type="ECO:0000313" key="5">
    <source>
        <dbReference type="EMBL" id="NYZ24054.1"/>
    </source>
</evidence>
<comment type="similarity">
    <text evidence="1">Belongs to the membrane fusion protein (MFP) (TC 8.A.1) family.</text>
</comment>
<feature type="domain" description="Multidrug resistance protein MdtA-like barrel-sandwich hybrid" evidence="4">
    <location>
        <begin position="48"/>
        <end position="188"/>
    </location>
</feature>
<feature type="coiled-coil region" evidence="2">
    <location>
        <begin position="89"/>
        <end position="154"/>
    </location>
</feature>
<keyword evidence="3" id="KW-0732">Signal</keyword>
<name>A0ABX2TIT8_9PROT</name>
<dbReference type="Gene3D" id="2.40.50.100">
    <property type="match status" value="1"/>
</dbReference>
<evidence type="ECO:0000313" key="6">
    <source>
        <dbReference type="Proteomes" id="UP000584642"/>
    </source>
</evidence>
<dbReference type="Gene3D" id="2.40.30.170">
    <property type="match status" value="1"/>
</dbReference>
<reference evidence="5 6" key="1">
    <citation type="submission" date="2020-05" db="EMBL/GenBank/DDBJ databases">
        <title>Azospirillum oleiclasticum sp. nov, a nitrogen-fixing and heavy crude oil-emulsifying bacterium isolated from the crude oil of Yumen Oilfield.</title>
        <authorList>
            <person name="Wu D."/>
            <person name="Cai M."/>
            <person name="Zhang X."/>
        </authorList>
    </citation>
    <scope>NUCLEOTIDE SEQUENCE [LARGE SCALE GENOMIC DNA]</scope>
    <source>
        <strain evidence="5 6">ROY-1-1-2</strain>
    </source>
</reference>
<feature type="signal peptide" evidence="3">
    <location>
        <begin position="1"/>
        <end position="23"/>
    </location>
</feature>
<dbReference type="PANTHER" id="PTHR30158:SF10">
    <property type="entry name" value="CATION EFFLUX PUMP"/>
    <property type="match status" value="1"/>
</dbReference>
<dbReference type="Proteomes" id="UP000584642">
    <property type="component" value="Unassembled WGS sequence"/>
</dbReference>
<dbReference type="PANTHER" id="PTHR30158">
    <property type="entry name" value="ACRA/E-RELATED COMPONENT OF DRUG EFFLUX TRANSPORTER"/>
    <property type="match status" value="1"/>
</dbReference>
<protein>
    <submittedName>
        <fullName evidence="5">Efflux RND transporter periplasmic adaptor subunit</fullName>
    </submittedName>
</protein>
<dbReference type="EMBL" id="JABFDB010000034">
    <property type="protein sequence ID" value="NYZ24054.1"/>
    <property type="molecule type" value="Genomic_DNA"/>
</dbReference>
<organism evidence="5 6">
    <name type="scientific">Azospirillum oleiclasticum</name>
    <dbReference type="NCBI Taxonomy" id="2735135"/>
    <lineage>
        <taxon>Bacteria</taxon>
        <taxon>Pseudomonadati</taxon>
        <taxon>Pseudomonadota</taxon>
        <taxon>Alphaproteobacteria</taxon>
        <taxon>Rhodospirillales</taxon>
        <taxon>Azospirillaceae</taxon>
        <taxon>Azospirillum</taxon>
    </lineage>
</organism>
<evidence type="ECO:0000256" key="3">
    <source>
        <dbReference type="SAM" id="SignalP"/>
    </source>
</evidence>
<comment type="caution">
    <text evidence="5">The sequence shown here is derived from an EMBL/GenBank/DDBJ whole genome shotgun (WGS) entry which is preliminary data.</text>
</comment>
<feature type="chain" id="PRO_5046836653" evidence="3">
    <location>
        <begin position="24"/>
        <end position="337"/>
    </location>
</feature>
<evidence type="ECO:0000256" key="1">
    <source>
        <dbReference type="ARBA" id="ARBA00009477"/>
    </source>
</evidence>
<dbReference type="Gene3D" id="1.10.287.470">
    <property type="entry name" value="Helix hairpin bin"/>
    <property type="match status" value="1"/>
</dbReference>
<dbReference type="RefSeq" id="WP_180285831.1">
    <property type="nucleotide sequence ID" value="NZ_JABFDB010000034.1"/>
</dbReference>
<gene>
    <name evidence="5" type="ORF">HND93_30490</name>
</gene>
<keyword evidence="2" id="KW-0175">Coiled coil</keyword>
<proteinExistence type="inferred from homology"/>
<dbReference type="InterPro" id="IPR058625">
    <property type="entry name" value="MdtA-like_BSH"/>
</dbReference>
<dbReference type="InterPro" id="IPR006143">
    <property type="entry name" value="RND_pump_MFP"/>
</dbReference>
<evidence type="ECO:0000256" key="2">
    <source>
        <dbReference type="SAM" id="Coils"/>
    </source>
</evidence>